<dbReference type="OrthoDB" id="540503at2759"/>
<dbReference type="PANTHER" id="PTHR46581:SF10">
    <property type="entry name" value="GLYCOSYLTRANSFERASE"/>
    <property type="match status" value="1"/>
</dbReference>
<dbReference type="Proteomes" id="UP000824120">
    <property type="component" value="Chromosome 12"/>
</dbReference>
<feature type="coiled-coil region" evidence="1">
    <location>
        <begin position="60"/>
        <end position="88"/>
    </location>
</feature>
<sequence length="292" mass="32755">MGTPSSRIGAAIVIGVCVGCVFAFFYPYGFFSPNPPPKSHPLFKYDVLVESWSNESTEWMNMLRSYIRRLSEKNAELQKQEKSRAQEQFVLLGEPKKAAPFGKVKSSRTNLPVLPDESVNPRLAKILTKVAVGKEVIVVLANSNVKSVLEPGNVVNQRKKGGDTDETVDFIVKSGGNHAMSGLKFRILREFLHLGYSVLLSDVDIVYLQNPFDHLYHDSDVEVMSNGHNNMTAYGYNDVSDEADMGWARYTHTMRIWAISVQRFLQLNSWIALLTGSLRSQMLGTKLFSKKS</sequence>
<dbReference type="PANTHER" id="PTHR46581">
    <property type="entry name" value="ARABINOSYLTRANSFERASE RRA3"/>
    <property type="match status" value="1"/>
</dbReference>
<dbReference type="Pfam" id="PF03407">
    <property type="entry name" value="Nucleotid_trans"/>
    <property type="match status" value="1"/>
</dbReference>
<feature type="domain" description="Nucleotide-diphospho-sugar transferase" evidence="3">
    <location>
        <begin position="162"/>
        <end position="238"/>
    </location>
</feature>
<feature type="transmembrane region" description="Helical" evidence="2">
    <location>
        <begin position="12"/>
        <end position="31"/>
    </location>
</feature>
<dbReference type="GO" id="GO:0080147">
    <property type="term" value="P:root hair cell development"/>
    <property type="evidence" value="ECO:0007669"/>
    <property type="project" value="InterPro"/>
</dbReference>
<comment type="caution">
    <text evidence="4">The sequence shown here is derived from an EMBL/GenBank/DDBJ whole genome shotgun (WGS) entry which is preliminary data.</text>
</comment>
<protein>
    <recommendedName>
        <fullName evidence="3">Nucleotide-diphospho-sugar transferase domain-containing protein</fullName>
    </recommendedName>
</protein>
<organism evidence="4 5">
    <name type="scientific">Solanum commersonii</name>
    <name type="common">Commerson's wild potato</name>
    <name type="synonym">Commerson's nightshade</name>
    <dbReference type="NCBI Taxonomy" id="4109"/>
    <lineage>
        <taxon>Eukaryota</taxon>
        <taxon>Viridiplantae</taxon>
        <taxon>Streptophyta</taxon>
        <taxon>Embryophyta</taxon>
        <taxon>Tracheophyta</taxon>
        <taxon>Spermatophyta</taxon>
        <taxon>Magnoliopsida</taxon>
        <taxon>eudicotyledons</taxon>
        <taxon>Gunneridae</taxon>
        <taxon>Pentapetalae</taxon>
        <taxon>asterids</taxon>
        <taxon>lamiids</taxon>
        <taxon>Solanales</taxon>
        <taxon>Solanaceae</taxon>
        <taxon>Solanoideae</taxon>
        <taxon>Solaneae</taxon>
        <taxon>Solanum</taxon>
    </lineage>
</organism>
<gene>
    <name evidence="4" type="ORF">H5410_063282</name>
</gene>
<keyword evidence="2" id="KW-0472">Membrane</keyword>
<evidence type="ECO:0000256" key="2">
    <source>
        <dbReference type="SAM" id="Phobius"/>
    </source>
</evidence>
<keyword evidence="5" id="KW-1185">Reference proteome</keyword>
<dbReference type="InterPro" id="IPR044290">
    <property type="entry name" value="RRA1/2/3"/>
</dbReference>
<dbReference type="InterPro" id="IPR005069">
    <property type="entry name" value="Nucl-diP-sugar_transferase"/>
</dbReference>
<dbReference type="AlphaFoldDB" id="A0A9J5WE10"/>
<evidence type="ECO:0000256" key="1">
    <source>
        <dbReference type="SAM" id="Coils"/>
    </source>
</evidence>
<dbReference type="EMBL" id="JACXVP010000012">
    <property type="protein sequence ID" value="KAG5573516.1"/>
    <property type="molecule type" value="Genomic_DNA"/>
</dbReference>
<keyword evidence="2" id="KW-0812">Transmembrane</keyword>
<proteinExistence type="predicted"/>
<accession>A0A9J5WE10</accession>
<keyword evidence="2" id="KW-1133">Transmembrane helix</keyword>
<evidence type="ECO:0000259" key="3">
    <source>
        <dbReference type="Pfam" id="PF03407"/>
    </source>
</evidence>
<evidence type="ECO:0000313" key="5">
    <source>
        <dbReference type="Proteomes" id="UP000824120"/>
    </source>
</evidence>
<reference evidence="4 5" key="1">
    <citation type="submission" date="2020-09" db="EMBL/GenBank/DDBJ databases">
        <title>De no assembly of potato wild relative species, Solanum commersonii.</title>
        <authorList>
            <person name="Cho K."/>
        </authorList>
    </citation>
    <scope>NUCLEOTIDE SEQUENCE [LARGE SCALE GENOMIC DNA]</scope>
    <source>
        <strain evidence="4">LZ3.2</strain>
        <tissue evidence="4">Leaf</tissue>
    </source>
</reference>
<evidence type="ECO:0000313" key="4">
    <source>
        <dbReference type="EMBL" id="KAG5573516.1"/>
    </source>
</evidence>
<keyword evidence="1" id="KW-0175">Coiled coil</keyword>
<name>A0A9J5WE10_SOLCO</name>
<dbReference type="GO" id="GO:0016757">
    <property type="term" value="F:glycosyltransferase activity"/>
    <property type="evidence" value="ECO:0007669"/>
    <property type="project" value="InterPro"/>
</dbReference>